<evidence type="ECO:0000256" key="6">
    <source>
        <dbReference type="RuleBase" id="RU363126"/>
    </source>
</evidence>
<keyword evidence="3 6" id="KW-1133">Transmembrane helix</keyword>
<evidence type="ECO:0000313" key="10">
    <source>
        <dbReference type="RefSeq" id="XP_055867101.1"/>
    </source>
</evidence>
<dbReference type="GeneID" id="106076641"/>
<name>A0A9W2YWL7_BIOGL</name>
<feature type="transmembrane region" description="Helical" evidence="6">
    <location>
        <begin position="271"/>
        <end position="288"/>
    </location>
</feature>
<evidence type="ECO:0000256" key="7">
    <source>
        <dbReference type="SAM" id="MobiDB-lite"/>
    </source>
</evidence>
<evidence type="ECO:0000256" key="3">
    <source>
        <dbReference type="ARBA" id="ARBA00022989"/>
    </source>
</evidence>
<reference evidence="9 10" key="1">
    <citation type="submission" date="2025-04" db="UniProtKB">
        <authorList>
            <consortium name="RefSeq"/>
        </authorList>
    </citation>
    <scope>IDENTIFICATION</scope>
</reference>
<keyword evidence="6" id="KW-0869">Chloride channel</keyword>
<comment type="function">
    <text evidence="6">Forms chloride channels.</text>
</comment>
<dbReference type="InterPro" id="IPR000615">
    <property type="entry name" value="Bestrophin"/>
</dbReference>
<dbReference type="InterPro" id="IPR021134">
    <property type="entry name" value="Bestrophin-like"/>
</dbReference>
<feature type="transmembrane region" description="Helical" evidence="6">
    <location>
        <begin position="128"/>
        <end position="147"/>
    </location>
</feature>
<dbReference type="OrthoDB" id="201595at2759"/>
<evidence type="ECO:0000256" key="1">
    <source>
        <dbReference type="ARBA" id="ARBA00004370"/>
    </source>
</evidence>
<feature type="transmembrane region" description="Helical" evidence="6">
    <location>
        <begin position="36"/>
        <end position="54"/>
    </location>
</feature>
<dbReference type="Pfam" id="PF01062">
    <property type="entry name" value="Bestrophin"/>
    <property type="match status" value="1"/>
</dbReference>
<proteinExistence type="inferred from homology"/>
<dbReference type="AlphaFoldDB" id="A0A9W2YWL7"/>
<dbReference type="PANTHER" id="PTHR10736">
    <property type="entry name" value="BESTROPHIN"/>
    <property type="match status" value="1"/>
</dbReference>
<dbReference type="Proteomes" id="UP001165740">
    <property type="component" value="Chromosome 14"/>
</dbReference>
<feature type="transmembrane region" description="Helical" evidence="6">
    <location>
        <begin position="75"/>
        <end position="94"/>
    </location>
</feature>
<keyword evidence="6" id="KW-0406">Ion transport</keyword>
<dbReference type="GO" id="GO:0005254">
    <property type="term" value="F:chloride channel activity"/>
    <property type="evidence" value="ECO:0007669"/>
    <property type="project" value="UniProtKB-KW"/>
</dbReference>
<dbReference type="RefSeq" id="XP_055867100.1">
    <property type="nucleotide sequence ID" value="XM_056011125.1"/>
</dbReference>
<feature type="region of interest" description="Disordered" evidence="7">
    <location>
        <begin position="565"/>
        <end position="584"/>
    </location>
</feature>
<feature type="transmembrane region" description="Helical" evidence="6">
    <location>
        <begin position="226"/>
        <end position="251"/>
    </location>
</feature>
<evidence type="ECO:0000256" key="4">
    <source>
        <dbReference type="ARBA" id="ARBA00023136"/>
    </source>
</evidence>
<keyword evidence="8" id="KW-1185">Reference proteome</keyword>
<evidence type="ECO:0000313" key="8">
    <source>
        <dbReference type="Proteomes" id="UP001165740"/>
    </source>
</evidence>
<keyword evidence="6" id="KW-0407">Ion channel</keyword>
<keyword evidence="2 6" id="KW-0812">Transmembrane</keyword>
<evidence type="ECO:0000256" key="5">
    <source>
        <dbReference type="ARBA" id="ARBA00034769"/>
    </source>
</evidence>
<dbReference type="GO" id="GO:0005886">
    <property type="term" value="C:plasma membrane"/>
    <property type="evidence" value="ECO:0007669"/>
    <property type="project" value="UniProtKB-SubCell"/>
</dbReference>
<sequence length="652" mass="75406">MTIIYQNRVATTSLGGFLKLLKTWRGSVYKLMYKELIIFCVLYLFISLIYRLALPEEHKRVFEKIAIELRAASNIIPLSFILGFYVSFIVERWWTQFINVPWPDRTLFVMAAYLHGTDERSRMMRRAVARYVMFALILICRNVSVSVMKRFPTLDHIVTAGFVTKEEIEMYEKVKCRYIKFWVPMVWANQVLVTARREGRIQTDFGLRMIIEYLADIRDKCSIMFVYDWITVPLVYTQVVTFAVYSYFATALIGQQYLDPGQKYEGYEGDFYFPGFTILQFLFYMGWLKVAEQMINPFGEDDDDFDINWLLDRHTDVAFCLTDQCYGFHPPFIQDGFWGDVSREVPYTESSLGSIRPNFMGTTFGILNPDLEAEDMIFPEHEETGSTRHRKNSLAESVLSALRHRNSRPQVHHGSHVTITSQASGVNGTINRRISFDERRPEIRRSSIDVPLRHVKEAEFTKMQRKRKMSLPMQINLFNRNKPKRTSPMLSPRLMSSKSKQSLGRESDVESEAFIKSGESTHTIISYSSEKISRPPILSAIEEIKSLPNVPSAVSMRRMMLDYGRRGSSLSDDDSDVSDLDIGGGDNVSIRENKYSEFKESAIQEVDEEYVTAAEANSPTYSYLDQPDLPVVPPENRMGRKRSTKDEGNRRQ</sequence>
<keyword evidence="6" id="KW-1003">Cell membrane</keyword>
<organism evidence="8 10">
    <name type="scientific">Biomphalaria glabrata</name>
    <name type="common">Bloodfluke planorb</name>
    <name type="synonym">Freshwater snail</name>
    <dbReference type="NCBI Taxonomy" id="6526"/>
    <lineage>
        <taxon>Eukaryota</taxon>
        <taxon>Metazoa</taxon>
        <taxon>Spiralia</taxon>
        <taxon>Lophotrochozoa</taxon>
        <taxon>Mollusca</taxon>
        <taxon>Gastropoda</taxon>
        <taxon>Heterobranchia</taxon>
        <taxon>Euthyneura</taxon>
        <taxon>Panpulmonata</taxon>
        <taxon>Hygrophila</taxon>
        <taxon>Lymnaeoidea</taxon>
        <taxon>Planorbidae</taxon>
        <taxon>Biomphalaria</taxon>
    </lineage>
</organism>
<dbReference type="RefSeq" id="XP_055867101.1">
    <property type="nucleotide sequence ID" value="XM_056011126.1"/>
</dbReference>
<protein>
    <recommendedName>
        <fullName evidence="6">Bestrophin homolog</fullName>
    </recommendedName>
</protein>
<feature type="region of interest" description="Disordered" evidence="7">
    <location>
        <begin position="616"/>
        <end position="652"/>
    </location>
</feature>
<comment type="subcellular location">
    <subcellularLocation>
        <location evidence="6">Cell membrane</location>
        <topology evidence="6">Multi-pass membrane protein</topology>
    </subcellularLocation>
    <subcellularLocation>
        <location evidence="1">Membrane</location>
    </subcellularLocation>
</comment>
<dbReference type="OMA" id="QPRNKIS"/>
<evidence type="ECO:0000256" key="2">
    <source>
        <dbReference type="ARBA" id="ARBA00022692"/>
    </source>
</evidence>
<feature type="region of interest" description="Disordered" evidence="7">
    <location>
        <begin position="480"/>
        <end position="508"/>
    </location>
</feature>
<dbReference type="GO" id="GO:0034707">
    <property type="term" value="C:chloride channel complex"/>
    <property type="evidence" value="ECO:0007669"/>
    <property type="project" value="UniProtKB-KW"/>
</dbReference>
<keyword evidence="4 6" id="KW-0472">Membrane</keyword>
<keyword evidence="6" id="KW-0813">Transport</keyword>
<gene>
    <name evidence="9 10" type="primary">LOC106076641</name>
</gene>
<evidence type="ECO:0000313" key="9">
    <source>
        <dbReference type="RefSeq" id="XP_055867100.1"/>
    </source>
</evidence>
<accession>A0A9W2YWL7</accession>
<keyword evidence="6" id="KW-0868">Chloride</keyword>
<comment type="similarity">
    <text evidence="5 6">Belongs to the anion channel-forming bestrophin (TC 1.A.46) family. Calcium-sensitive chloride channel subfamily.</text>
</comment>